<dbReference type="AlphaFoldDB" id="A0A090GDC8"/>
<sequence length="290" mass="31210">MRQSAAICAAVRPIIVSARRSTKPPTGWRREHAAISFETKACSADEATVPSRYSHRCRPCCCYRLIVSNPASAQSAKEGAQANPFQAYVEITPENRIVIHSAQFEMGQGSYFGIASLVMEELDGAWAQVDVIGAAGNPGLCGNLAGGGRMQGTGGSTSMVSSWERCRGAARIEQFDDRNMVGFDFGGTIGEQAGAQFVGDQDHGKASLSEQVELAQNRSSWFRLASSKRPKSSVFVLRARAHRRVHQKVKPVAGCDPPSRSPLRRARQGRPGGHRERASARLPASARSAA</sequence>
<accession>A0A090GDC8</accession>
<dbReference type="InterPro" id="IPR037165">
    <property type="entry name" value="AldOxase/xan_DH_Mopterin-bd_sf"/>
</dbReference>
<dbReference type="PANTHER" id="PTHR47495:SF2">
    <property type="entry name" value="ALDEHYDE DEHYDROGENASE"/>
    <property type="match status" value="1"/>
</dbReference>
<feature type="region of interest" description="Disordered" evidence="1">
    <location>
        <begin position="246"/>
        <end position="290"/>
    </location>
</feature>
<evidence type="ECO:0000256" key="1">
    <source>
        <dbReference type="SAM" id="MobiDB-lite"/>
    </source>
</evidence>
<dbReference type="Proteomes" id="UP000046122">
    <property type="component" value="Unassembled WGS sequence"/>
</dbReference>
<gene>
    <name evidence="2" type="ORF">MPL3365_290053</name>
</gene>
<proteinExistence type="predicted"/>
<protein>
    <recommendedName>
        <fullName evidence="4">Aldehyde oxidase/xanthine dehydrogenase second molybdopterin binding domain-containing protein</fullName>
    </recommendedName>
</protein>
<name>A0A090GDC8_MESPL</name>
<feature type="compositionally biased region" description="Low complexity" evidence="1">
    <location>
        <begin position="280"/>
        <end position="290"/>
    </location>
</feature>
<dbReference type="GO" id="GO:0016491">
    <property type="term" value="F:oxidoreductase activity"/>
    <property type="evidence" value="ECO:0007669"/>
    <property type="project" value="InterPro"/>
</dbReference>
<dbReference type="PANTHER" id="PTHR47495">
    <property type="entry name" value="ALDEHYDE DEHYDROGENASE"/>
    <property type="match status" value="1"/>
</dbReference>
<evidence type="ECO:0000313" key="2">
    <source>
        <dbReference type="EMBL" id="CDX58020.1"/>
    </source>
</evidence>
<dbReference type="SUPFAM" id="SSF56003">
    <property type="entry name" value="Molybdenum cofactor-binding domain"/>
    <property type="match status" value="1"/>
</dbReference>
<evidence type="ECO:0000313" key="3">
    <source>
        <dbReference type="Proteomes" id="UP000046122"/>
    </source>
</evidence>
<dbReference type="EMBL" id="CCNE01000022">
    <property type="protein sequence ID" value="CDX58020.1"/>
    <property type="molecule type" value="Genomic_DNA"/>
</dbReference>
<reference evidence="2 3" key="1">
    <citation type="submission" date="2014-08" db="EMBL/GenBank/DDBJ databases">
        <authorList>
            <person name="Moulin Lionel"/>
        </authorList>
    </citation>
    <scope>NUCLEOTIDE SEQUENCE [LARGE SCALE GENOMIC DNA]</scope>
</reference>
<organism evidence="2 3">
    <name type="scientific">Mesorhizobium plurifarium</name>
    <dbReference type="NCBI Taxonomy" id="69974"/>
    <lineage>
        <taxon>Bacteria</taxon>
        <taxon>Pseudomonadati</taxon>
        <taxon>Pseudomonadota</taxon>
        <taxon>Alphaproteobacteria</taxon>
        <taxon>Hyphomicrobiales</taxon>
        <taxon>Phyllobacteriaceae</taxon>
        <taxon>Mesorhizobium</taxon>
    </lineage>
</organism>
<evidence type="ECO:0008006" key="4">
    <source>
        <dbReference type="Google" id="ProtNLM"/>
    </source>
</evidence>
<dbReference type="InterPro" id="IPR052516">
    <property type="entry name" value="N-heterocyclic_Hydroxylase"/>
</dbReference>
<dbReference type="Gene3D" id="3.30.365.10">
    <property type="entry name" value="Aldehyde oxidase/xanthine dehydrogenase, molybdopterin binding domain"/>
    <property type="match status" value="1"/>
</dbReference>